<gene>
    <name evidence="1" type="ORF">RPERSI_LOCUS16723</name>
</gene>
<name>A0ACA9R2G3_9GLOM</name>
<evidence type="ECO:0000313" key="1">
    <source>
        <dbReference type="EMBL" id="CAG8773738.1"/>
    </source>
</evidence>
<dbReference type="EMBL" id="CAJVQC010041778">
    <property type="protein sequence ID" value="CAG8773738.1"/>
    <property type="molecule type" value="Genomic_DNA"/>
</dbReference>
<feature type="non-terminal residue" evidence="1">
    <location>
        <position position="521"/>
    </location>
</feature>
<accession>A0ACA9R2G3</accession>
<protein>
    <submittedName>
        <fullName evidence="1">25140_t:CDS:1</fullName>
    </submittedName>
</protein>
<proteinExistence type="predicted"/>
<evidence type="ECO:0000313" key="2">
    <source>
        <dbReference type="Proteomes" id="UP000789920"/>
    </source>
</evidence>
<comment type="caution">
    <text evidence="1">The sequence shown here is derived from an EMBL/GenBank/DDBJ whole genome shotgun (WGS) entry which is preliminary data.</text>
</comment>
<reference evidence="1" key="1">
    <citation type="submission" date="2021-06" db="EMBL/GenBank/DDBJ databases">
        <authorList>
            <person name="Kallberg Y."/>
            <person name="Tangrot J."/>
            <person name="Rosling A."/>
        </authorList>
    </citation>
    <scope>NUCLEOTIDE SEQUENCE</scope>
    <source>
        <strain evidence="1">MA461A</strain>
    </source>
</reference>
<dbReference type="Proteomes" id="UP000789920">
    <property type="component" value="Unassembled WGS sequence"/>
</dbReference>
<feature type="non-terminal residue" evidence="1">
    <location>
        <position position="1"/>
    </location>
</feature>
<sequence length="521" mass="58818">AAAQANKATLDRIATLLAQLGPPMETQKKEFFNVSVQSFAPNNHLFLEFMKKNANKSTESIINKNIFYEGGLSLQRRPVFYYIARRLDAEATDIDLLMYHVLHTIESHMIRPFDVLIDLTKFGPSNEIQAQWVQQFVQVFPLDAIENLSAIYLYNPNSAFKKFAKKLAKPLTPNLVKKVHFCCSLNELSQYIAHNEMRLPRTTTQLDTDSSVTYSNVNRVSHYRSQVPVTMKISNEHVQVLTLRRQELFNGLSSTLNDVYQISEIEDVNNSSRKNNEGEFIIKQDRGRPSIAFTSPGKDLIMQAIRTSKARYQIVKPTAVTESVLRPNGSDDPNLRLAAYDLLVALSLNFNFDVGNQLLSAKGLCIPANNTTFVQQLSERLAVTETHLTLEFLTEVFVGFSKSNPSQKHLCLQYMAPWLLNLAFYGKNGSETQNSVADTKMILHKLIDLTVRETEMYTAVQSNIWHTLKGVDEITNLIIDTFVEYAVKVGIGTTQAEIVANTMVTLSSVNVRGKIIARLRN</sequence>
<organism evidence="1 2">
    <name type="scientific">Racocetra persica</name>
    <dbReference type="NCBI Taxonomy" id="160502"/>
    <lineage>
        <taxon>Eukaryota</taxon>
        <taxon>Fungi</taxon>
        <taxon>Fungi incertae sedis</taxon>
        <taxon>Mucoromycota</taxon>
        <taxon>Glomeromycotina</taxon>
        <taxon>Glomeromycetes</taxon>
        <taxon>Diversisporales</taxon>
        <taxon>Gigasporaceae</taxon>
        <taxon>Racocetra</taxon>
    </lineage>
</organism>
<keyword evidence="2" id="KW-1185">Reference proteome</keyword>